<dbReference type="InterPro" id="IPR058923">
    <property type="entry name" value="RCC1-like_dom"/>
</dbReference>
<proteinExistence type="predicted"/>
<feature type="domain" description="RCC1-like" evidence="6">
    <location>
        <begin position="256"/>
        <end position="532"/>
    </location>
</feature>
<keyword evidence="3" id="KW-1015">Disulfide bond</keyword>
<evidence type="ECO:0000313" key="8">
    <source>
        <dbReference type="Proteomes" id="UP000031599"/>
    </source>
</evidence>
<dbReference type="PRINTS" id="PR00633">
    <property type="entry name" value="RCCNDNSATION"/>
</dbReference>
<dbReference type="Pfam" id="PF13948">
    <property type="entry name" value="DUF4215"/>
    <property type="match status" value="1"/>
</dbReference>
<evidence type="ECO:0000256" key="2">
    <source>
        <dbReference type="ARBA" id="ARBA00022737"/>
    </source>
</evidence>
<dbReference type="InterPro" id="IPR011936">
    <property type="entry name" value="Myxo_disulph_rpt"/>
</dbReference>
<sequence>MNLDMSTAASTPSFLRLALTLSSYALASGALLSSGCKGDDSPADSMGSETMATAGTMGDGDGDTGDGDGDTGDGDTGDGDGEPGCDEPGCPCTGDTCGPGLACVEGTCQETICGDGEVQGDEECEDGNAIDGDGCDNDCTFTRVARVEAGIHHSCALIDGGAIVCWGRGEFGQLGYGNDNNVGDDELPSDVGPVALPSPVIKLDLGGQHSCAILQDGGLRCWGLNDRGQLGNGTINNIGDDESLANLPPVSVPPAIDIEAGERHTCARVGNGEVRCWGLNEQGQLGYGNTNDPVPEMLLPGVAVSLGPVTSKLALGYWHSCVNFVDGGVRCWGRNGLGQLGQGHLEHIGDNELPSSTELVQIIPPALPANTEVVSVALGGNHGCALLGGGEIMCWGANGSGQLGYGDLNNVGDDDVPSSRVPVDIGGPAVEVTCGANHTCARRDDGEVLCWGDNSVGQLGLGNTNNIGDDELPVIAGPVQLGGVATQVSAGGNHTCALLEGGDVRCWGQNNFSQLGLGSSVTVGDNETPAEVNPVSVF</sequence>
<keyword evidence="2" id="KW-0677">Repeat</keyword>
<accession>A0A0C2CQP4</accession>
<name>A0A0C2CQP4_9BACT</name>
<dbReference type="PANTHER" id="PTHR45622">
    <property type="entry name" value="UBIQUITIN-PROTEIN LIGASE E3A-RELATED"/>
    <property type="match status" value="1"/>
</dbReference>
<reference evidence="7 8" key="1">
    <citation type="submission" date="2014-12" db="EMBL/GenBank/DDBJ databases">
        <title>Genome assembly of Enhygromyxa salina DSM 15201.</title>
        <authorList>
            <person name="Sharma G."/>
            <person name="Subramanian S."/>
        </authorList>
    </citation>
    <scope>NUCLEOTIDE SEQUENCE [LARGE SCALE GENOMIC DNA]</scope>
    <source>
        <strain evidence="7 8">DSM 15201</strain>
    </source>
</reference>
<dbReference type="Proteomes" id="UP000031599">
    <property type="component" value="Unassembled WGS sequence"/>
</dbReference>
<evidence type="ECO:0000256" key="5">
    <source>
        <dbReference type="SAM" id="SignalP"/>
    </source>
</evidence>
<evidence type="ECO:0000256" key="4">
    <source>
        <dbReference type="SAM" id="MobiDB-lite"/>
    </source>
</evidence>
<evidence type="ECO:0000256" key="1">
    <source>
        <dbReference type="ARBA" id="ARBA00022729"/>
    </source>
</evidence>
<evidence type="ECO:0000256" key="3">
    <source>
        <dbReference type="ARBA" id="ARBA00023157"/>
    </source>
</evidence>
<dbReference type="InterPro" id="IPR000408">
    <property type="entry name" value="Reg_chr_condens"/>
</dbReference>
<dbReference type="InterPro" id="IPR009091">
    <property type="entry name" value="RCC1/BLIP-II"/>
</dbReference>
<dbReference type="EMBL" id="JMCC02000094">
    <property type="protein sequence ID" value="KIG13501.1"/>
    <property type="molecule type" value="Genomic_DNA"/>
</dbReference>
<feature type="signal peptide" evidence="5">
    <location>
        <begin position="1"/>
        <end position="27"/>
    </location>
</feature>
<dbReference type="PANTHER" id="PTHR45622:SF70">
    <property type="entry name" value="SECRETION-REGULATING GUANINE NUCLEOTIDE EXCHANGE FACTOR"/>
    <property type="match status" value="1"/>
</dbReference>
<protein>
    <recommendedName>
        <fullName evidence="6">RCC1-like domain-containing protein</fullName>
    </recommendedName>
</protein>
<dbReference type="InterPro" id="IPR051709">
    <property type="entry name" value="Ub-ligase/GTPase-reg"/>
</dbReference>
<dbReference type="Pfam" id="PF13540">
    <property type="entry name" value="RCC1_2"/>
    <property type="match status" value="2"/>
</dbReference>
<dbReference type="Pfam" id="PF25390">
    <property type="entry name" value="WD40_RLD"/>
    <property type="match status" value="1"/>
</dbReference>
<comment type="caution">
    <text evidence="7">The sequence shown here is derived from an EMBL/GenBank/DDBJ whole genome shotgun (WGS) entry which is preliminary data.</text>
</comment>
<feature type="region of interest" description="Disordered" evidence="4">
    <location>
        <begin position="37"/>
        <end position="80"/>
    </location>
</feature>
<dbReference type="GO" id="GO:0005737">
    <property type="term" value="C:cytoplasm"/>
    <property type="evidence" value="ECO:0007669"/>
    <property type="project" value="TreeGrafter"/>
</dbReference>
<dbReference type="PROSITE" id="PS50012">
    <property type="entry name" value="RCC1_3"/>
    <property type="match status" value="6"/>
</dbReference>
<feature type="chain" id="PRO_5002146837" description="RCC1-like domain-containing protein" evidence="5">
    <location>
        <begin position="28"/>
        <end position="538"/>
    </location>
</feature>
<organism evidence="7 8">
    <name type="scientific">Enhygromyxa salina</name>
    <dbReference type="NCBI Taxonomy" id="215803"/>
    <lineage>
        <taxon>Bacteria</taxon>
        <taxon>Pseudomonadati</taxon>
        <taxon>Myxococcota</taxon>
        <taxon>Polyangia</taxon>
        <taxon>Nannocystales</taxon>
        <taxon>Nannocystaceae</taxon>
        <taxon>Enhygromyxa</taxon>
    </lineage>
</organism>
<dbReference type="NCBIfam" id="TIGR02232">
    <property type="entry name" value="myxo_disulf_rpt"/>
    <property type="match status" value="1"/>
</dbReference>
<gene>
    <name evidence="7" type="ORF">DB30_08013</name>
</gene>
<feature type="compositionally biased region" description="Acidic residues" evidence="4">
    <location>
        <begin position="60"/>
        <end position="80"/>
    </location>
</feature>
<dbReference type="Gene3D" id="2.130.10.30">
    <property type="entry name" value="Regulator of chromosome condensation 1/beta-lactamase-inhibitor protein II"/>
    <property type="match status" value="2"/>
</dbReference>
<dbReference type="SUPFAM" id="SSF50985">
    <property type="entry name" value="RCC1/BLIP-II"/>
    <property type="match status" value="2"/>
</dbReference>
<evidence type="ECO:0000259" key="6">
    <source>
        <dbReference type="Pfam" id="PF25390"/>
    </source>
</evidence>
<evidence type="ECO:0000313" key="7">
    <source>
        <dbReference type="EMBL" id="KIG13501.1"/>
    </source>
</evidence>
<dbReference type="AlphaFoldDB" id="A0A0C2CQP4"/>
<keyword evidence="1 5" id="KW-0732">Signal</keyword>